<organism evidence="6 7">
    <name type="scientific">Catenuloplanes atrovinosus</name>
    <dbReference type="NCBI Taxonomy" id="137266"/>
    <lineage>
        <taxon>Bacteria</taxon>
        <taxon>Bacillati</taxon>
        <taxon>Actinomycetota</taxon>
        <taxon>Actinomycetes</taxon>
        <taxon>Micromonosporales</taxon>
        <taxon>Micromonosporaceae</taxon>
        <taxon>Catenuloplanes</taxon>
    </lineage>
</organism>
<dbReference type="Gene3D" id="1.10.357.10">
    <property type="entry name" value="Tetracycline Repressor, domain 2"/>
    <property type="match status" value="1"/>
</dbReference>
<evidence type="ECO:0000256" key="4">
    <source>
        <dbReference type="PROSITE-ProRule" id="PRU00335"/>
    </source>
</evidence>
<dbReference type="Gene3D" id="1.10.10.60">
    <property type="entry name" value="Homeodomain-like"/>
    <property type="match status" value="1"/>
</dbReference>
<dbReference type="PROSITE" id="PS01081">
    <property type="entry name" value="HTH_TETR_1"/>
    <property type="match status" value="1"/>
</dbReference>
<evidence type="ECO:0000256" key="2">
    <source>
        <dbReference type="ARBA" id="ARBA00023125"/>
    </source>
</evidence>
<dbReference type="Pfam" id="PF00440">
    <property type="entry name" value="TetR_N"/>
    <property type="match status" value="1"/>
</dbReference>
<dbReference type="Proteomes" id="UP001183643">
    <property type="component" value="Unassembled WGS sequence"/>
</dbReference>
<gene>
    <name evidence="6" type="ORF">J2S41_003138</name>
</gene>
<dbReference type="PANTHER" id="PTHR47506:SF1">
    <property type="entry name" value="HTH-TYPE TRANSCRIPTIONAL REGULATOR YJDC"/>
    <property type="match status" value="1"/>
</dbReference>
<evidence type="ECO:0000313" key="6">
    <source>
        <dbReference type="EMBL" id="MDR7276360.1"/>
    </source>
</evidence>
<dbReference type="PRINTS" id="PR00455">
    <property type="entry name" value="HTHTETR"/>
</dbReference>
<dbReference type="InterPro" id="IPR001647">
    <property type="entry name" value="HTH_TetR"/>
</dbReference>
<dbReference type="InterPro" id="IPR011075">
    <property type="entry name" value="TetR_C"/>
</dbReference>
<proteinExistence type="predicted"/>
<dbReference type="InterPro" id="IPR036271">
    <property type="entry name" value="Tet_transcr_reg_TetR-rel_C_sf"/>
</dbReference>
<keyword evidence="3" id="KW-0804">Transcription</keyword>
<dbReference type="SUPFAM" id="SSF46689">
    <property type="entry name" value="Homeodomain-like"/>
    <property type="match status" value="1"/>
</dbReference>
<dbReference type="EMBL" id="JAVDYB010000001">
    <property type="protein sequence ID" value="MDR7276360.1"/>
    <property type="molecule type" value="Genomic_DNA"/>
</dbReference>
<sequence length="202" mass="21667">MVSRQGAPVGRPRGFDVDEALEKAMLVFWSRGYDGVSLSDLARAMGITKTSLYAAFGNKDELFQKALHRYSEGPASYAVDALAEPTSRAVAAAYLMGSVRTSTWPGGPAGCLSTQAFMAAGHLEKPLRDALDTWRVENRARLRARFARAIDEGDLPADADPDVLARYLMTTADGLAVQASAGATRAELEQVAHAAVRNWPPA</sequence>
<evidence type="ECO:0000259" key="5">
    <source>
        <dbReference type="PROSITE" id="PS50977"/>
    </source>
</evidence>
<protein>
    <submittedName>
        <fullName evidence="6">AcrR family transcriptional regulator</fullName>
    </submittedName>
</protein>
<dbReference type="Pfam" id="PF16925">
    <property type="entry name" value="TetR_C_13"/>
    <property type="match status" value="1"/>
</dbReference>
<evidence type="ECO:0000256" key="1">
    <source>
        <dbReference type="ARBA" id="ARBA00023015"/>
    </source>
</evidence>
<reference evidence="6" key="1">
    <citation type="submission" date="2023-07" db="EMBL/GenBank/DDBJ databases">
        <title>Sequencing the genomes of 1000 actinobacteria strains.</title>
        <authorList>
            <person name="Klenk H.-P."/>
        </authorList>
    </citation>
    <scope>NUCLEOTIDE SEQUENCE</scope>
    <source>
        <strain evidence="6">DSM 44707</strain>
    </source>
</reference>
<evidence type="ECO:0000313" key="7">
    <source>
        <dbReference type="Proteomes" id="UP001183643"/>
    </source>
</evidence>
<feature type="DNA-binding region" description="H-T-H motif" evidence="4">
    <location>
        <begin position="37"/>
        <end position="56"/>
    </location>
</feature>
<dbReference type="GO" id="GO:0003677">
    <property type="term" value="F:DNA binding"/>
    <property type="evidence" value="ECO:0007669"/>
    <property type="project" value="UniProtKB-UniRule"/>
</dbReference>
<dbReference type="PANTHER" id="PTHR47506">
    <property type="entry name" value="TRANSCRIPTIONAL REGULATORY PROTEIN"/>
    <property type="match status" value="1"/>
</dbReference>
<keyword evidence="7" id="KW-1185">Reference proteome</keyword>
<dbReference type="AlphaFoldDB" id="A0AAE4CCB2"/>
<dbReference type="InterPro" id="IPR009057">
    <property type="entry name" value="Homeodomain-like_sf"/>
</dbReference>
<dbReference type="PROSITE" id="PS50977">
    <property type="entry name" value="HTH_TETR_2"/>
    <property type="match status" value="1"/>
</dbReference>
<comment type="caution">
    <text evidence="6">The sequence shown here is derived from an EMBL/GenBank/DDBJ whole genome shotgun (WGS) entry which is preliminary data.</text>
</comment>
<accession>A0AAE4CCB2</accession>
<keyword evidence="2 4" id="KW-0238">DNA-binding</keyword>
<dbReference type="InterPro" id="IPR023772">
    <property type="entry name" value="DNA-bd_HTH_TetR-type_CS"/>
</dbReference>
<keyword evidence="1" id="KW-0805">Transcription regulation</keyword>
<name>A0AAE4CCB2_9ACTN</name>
<feature type="domain" description="HTH tetR-type" evidence="5">
    <location>
        <begin position="14"/>
        <end position="74"/>
    </location>
</feature>
<dbReference type="RefSeq" id="WP_310368428.1">
    <property type="nucleotide sequence ID" value="NZ_JAVDYB010000001.1"/>
</dbReference>
<evidence type="ECO:0000256" key="3">
    <source>
        <dbReference type="ARBA" id="ARBA00023163"/>
    </source>
</evidence>
<dbReference type="SUPFAM" id="SSF48498">
    <property type="entry name" value="Tetracyclin repressor-like, C-terminal domain"/>
    <property type="match status" value="1"/>
</dbReference>